<evidence type="ECO:0000256" key="11">
    <source>
        <dbReference type="SAM" id="SignalP"/>
    </source>
</evidence>
<proteinExistence type="predicted"/>
<evidence type="ECO:0000313" key="14">
    <source>
        <dbReference type="Proteomes" id="UP001066276"/>
    </source>
</evidence>
<dbReference type="PANTHER" id="PTHR20932:SF5">
    <property type="entry name" value="AND PUTATIVE PEPTIDOGLYCAN-BINDING DOMAIN-CONTAINING PROTEIN 3-RELATED"/>
    <property type="match status" value="1"/>
</dbReference>
<dbReference type="CDD" id="cd00118">
    <property type="entry name" value="LysM"/>
    <property type="match status" value="1"/>
</dbReference>
<evidence type="ECO:0000256" key="7">
    <source>
        <dbReference type="ARBA" id="ARBA00023136"/>
    </source>
</evidence>
<dbReference type="Pfam" id="PF01476">
    <property type="entry name" value="LysM"/>
    <property type="match status" value="1"/>
</dbReference>
<evidence type="ECO:0000256" key="9">
    <source>
        <dbReference type="ARBA" id="ARBA00040993"/>
    </source>
</evidence>
<sequence>MAKCSLVMMASFWIQLLKDVVCHMAQIPATSLSALPGLPFYQLLESAAVPSWFSSGILCGRTRVPLSVQLRVAFGPHGLSSGSSDPRAPGSVTSEVTDAEVTQVDDAYQHCILILKTAFLTMTGRNLNRSFLVPEVIQPPVVSHSYPFGNSTNSDNDALEDDNELYELRPRGREKIRRNTSRDRLDDIVFVTKEIHEGDTLNAVALQYSCSVADIKRANNFISEQDFFALRSIKIPVKKFSFLREAHSFPKSNHASRSGPALLSFEHQENVSVSDSTSPQKSAGNFLQEVDRDIEQIVKCTDTKRENLNEVVSSLSAEQVFFDPIPKERKPKDPYYGADWGIGWWTAVVIMLVVGIITPVFYLLYYEYLMKADVSHHDSVSLVTTLAQKVENYVEPVDAGIDHIEREHNHYPTNSETNLHRPFT</sequence>
<dbReference type="InterPro" id="IPR018392">
    <property type="entry name" value="LysM"/>
</dbReference>
<dbReference type="GO" id="GO:0007030">
    <property type="term" value="P:Golgi organization"/>
    <property type="evidence" value="ECO:0007669"/>
    <property type="project" value="TreeGrafter"/>
</dbReference>
<accession>A0AAV7W9B8</accession>
<organism evidence="13 14">
    <name type="scientific">Pleurodeles waltl</name>
    <name type="common">Iberian ribbed newt</name>
    <dbReference type="NCBI Taxonomy" id="8319"/>
    <lineage>
        <taxon>Eukaryota</taxon>
        <taxon>Metazoa</taxon>
        <taxon>Chordata</taxon>
        <taxon>Craniata</taxon>
        <taxon>Vertebrata</taxon>
        <taxon>Euteleostomi</taxon>
        <taxon>Amphibia</taxon>
        <taxon>Batrachia</taxon>
        <taxon>Caudata</taxon>
        <taxon>Salamandroidea</taxon>
        <taxon>Salamandridae</taxon>
        <taxon>Pleurodelinae</taxon>
        <taxon>Pleurodeles</taxon>
    </lineage>
</organism>
<comment type="caution">
    <text evidence="13">The sequence shown here is derived from an EMBL/GenBank/DDBJ whole genome shotgun (WGS) entry which is preliminary data.</text>
</comment>
<dbReference type="GO" id="GO:0005886">
    <property type="term" value="C:plasma membrane"/>
    <property type="evidence" value="ECO:0007669"/>
    <property type="project" value="UniProtKB-SubCell"/>
</dbReference>
<evidence type="ECO:0000256" key="1">
    <source>
        <dbReference type="ARBA" id="ARBA00004162"/>
    </source>
</evidence>
<evidence type="ECO:0000256" key="8">
    <source>
        <dbReference type="ARBA" id="ARBA00037465"/>
    </source>
</evidence>
<keyword evidence="7 10" id="KW-0472">Membrane</keyword>
<keyword evidence="3" id="KW-1003">Cell membrane</keyword>
<keyword evidence="4 10" id="KW-0812">Transmembrane</keyword>
<evidence type="ECO:0000256" key="6">
    <source>
        <dbReference type="ARBA" id="ARBA00023034"/>
    </source>
</evidence>
<dbReference type="PROSITE" id="PS51782">
    <property type="entry name" value="LYSM"/>
    <property type="match status" value="1"/>
</dbReference>
<dbReference type="AlphaFoldDB" id="A0AAV7W9B8"/>
<comment type="function">
    <text evidence="8">Essential for Golgi structural integrity.</text>
</comment>
<keyword evidence="6" id="KW-0333">Golgi apparatus</keyword>
<dbReference type="GO" id="GO:0005794">
    <property type="term" value="C:Golgi apparatus"/>
    <property type="evidence" value="ECO:0007669"/>
    <property type="project" value="UniProtKB-SubCell"/>
</dbReference>
<protein>
    <recommendedName>
        <fullName evidence="9">LysM and putative peptidoglycan-binding domain-containing protein 3</fullName>
    </recommendedName>
</protein>
<evidence type="ECO:0000256" key="4">
    <source>
        <dbReference type="ARBA" id="ARBA00022692"/>
    </source>
</evidence>
<reference evidence="13" key="1">
    <citation type="journal article" date="2022" name="bioRxiv">
        <title>Sequencing and chromosome-scale assembly of the giantPleurodeles waltlgenome.</title>
        <authorList>
            <person name="Brown T."/>
            <person name="Elewa A."/>
            <person name="Iarovenko S."/>
            <person name="Subramanian E."/>
            <person name="Araus A.J."/>
            <person name="Petzold A."/>
            <person name="Susuki M."/>
            <person name="Suzuki K.-i.T."/>
            <person name="Hayashi T."/>
            <person name="Toyoda A."/>
            <person name="Oliveira C."/>
            <person name="Osipova E."/>
            <person name="Leigh N.D."/>
            <person name="Simon A."/>
            <person name="Yun M.H."/>
        </authorList>
    </citation>
    <scope>NUCLEOTIDE SEQUENCE</scope>
    <source>
        <strain evidence="13">20211129_DDA</strain>
        <tissue evidence="13">Liver</tissue>
    </source>
</reference>
<feature type="signal peptide" evidence="11">
    <location>
        <begin position="1"/>
        <end position="22"/>
    </location>
</feature>
<dbReference type="EMBL" id="JANPWB010000002">
    <property type="protein sequence ID" value="KAJ1208704.1"/>
    <property type="molecule type" value="Genomic_DNA"/>
</dbReference>
<evidence type="ECO:0000313" key="13">
    <source>
        <dbReference type="EMBL" id="KAJ1208704.1"/>
    </source>
</evidence>
<dbReference type="SMART" id="SM00257">
    <property type="entry name" value="LysM"/>
    <property type="match status" value="1"/>
</dbReference>
<keyword evidence="5 10" id="KW-1133">Transmembrane helix</keyword>
<evidence type="ECO:0000256" key="5">
    <source>
        <dbReference type="ARBA" id="ARBA00022989"/>
    </source>
</evidence>
<feature type="chain" id="PRO_5043922291" description="LysM and putative peptidoglycan-binding domain-containing protein 3" evidence="11">
    <location>
        <begin position="23"/>
        <end position="424"/>
    </location>
</feature>
<dbReference type="PANTHER" id="PTHR20932">
    <property type="entry name" value="LYSM AND PUTATIVE PEPTIDOGLYCAN-BINDING DOMAIN-CONTAINING PROTEIN"/>
    <property type="match status" value="1"/>
</dbReference>
<evidence type="ECO:0000259" key="12">
    <source>
        <dbReference type="PROSITE" id="PS51782"/>
    </source>
</evidence>
<keyword evidence="14" id="KW-1185">Reference proteome</keyword>
<comment type="subcellular location">
    <subcellularLocation>
        <location evidence="1">Cell membrane</location>
        <topology evidence="1">Single-pass membrane protein</topology>
    </subcellularLocation>
    <subcellularLocation>
        <location evidence="2">Golgi apparatus</location>
    </subcellularLocation>
</comment>
<dbReference type="InterPro" id="IPR036779">
    <property type="entry name" value="LysM_dom_sf"/>
</dbReference>
<dbReference type="Gene3D" id="3.10.350.10">
    <property type="entry name" value="LysM domain"/>
    <property type="match status" value="1"/>
</dbReference>
<gene>
    <name evidence="13" type="ORF">NDU88_004087</name>
</gene>
<evidence type="ECO:0000256" key="3">
    <source>
        <dbReference type="ARBA" id="ARBA00022475"/>
    </source>
</evidence>
<keyword evidence="11" id="KW-0732">Signal</keyword>
<feature type="domain" description="LysM" evidence="12">
    <location>
        <begin position="191"/>
        <end position="235"/>
    </location>
</feature>
<name>A0AAV7W9B8_PLEWA</name>
<feature type="transmembrane region" description="Helical" evidence="10">
    <location>
        <begin position="342"/>
        <end position="365"/>
    </location>
</feature>
<dbReference type="Proteomes" id="UP001066276">
    <property type="component" value="Chromosome 1_2"/>
</dbReference>
<evidence type="ECO:0000256" key="10">
    <source>
        <dbReference type="SAM" id="Phobius"/>
    </source>
</evidence>
<evidence type="ECO:0000256" key="2">
    <source>
        <dbReference type="ARBA" id="ARBA00004555"/>
    </source>
</evidence>
<dbReference type="InterPro" id="IPR045030">
    <property type="entry name" value="LYSM1-4"/>
</dbReference>